<name>A0A161KE98_9ZZZZ</name>
<dbReference type="Pfam" id="PF00082">
    <property type="entry name" value="Peptidase_S8"/>
    <property type="match status" value="1"/>
</dbReference>
<evidence type="ECO:0000313" key="7">
    <source>
        <dbReference type="EMBL" id="CUS42372.1"/>
    </source>
</evidence>
<keyword evidence="2 7" id="KW-0645">Protease</keyword>
<dbReference type="AlphaFoldDB" id="A0A161KE98"/>
<dbReference type="Gene3D" id="3.40.50.200">
    <property type="entry name" value="Peptidase S8/S53 domain"/>
    <property type="match status" value="1"/>
</dbReference>
<evidence type="ECO:0000256" key="3">
    <source>
        <dbReference type="ARBA" id="ARBA00022801"/>
    </source>
</evidence>
<evidence type="ECO:0000256" key="2">
    <source>
        <dbReference type="ARBA" id="ARBA00022670"/>
    </source>
</evidence>
<keyword evidence="3" id="KW-0378">Hydrolase</keyword>
<protein>
    <submittedName>
        <fullName evidence="7">Extracellular protease</fullName>
    </submittedName>
</protein>
<gene>
    <name evidence="7" type="ORF">MGWOODY_Tha2496</name>
</gene>
<proteinExistence type="inferred from homology"/>
<accession>A0A161KE98</accession>
<dbReference type="GO" id="GO:0004252">
    <property type="term" value="F:serine-type endopeptidase activity"/>
    <property type="evidence" value="ECO:0007669"/>
    <property type="project" value="InterPro"/>
</dbReference>
<comment type="similarity">
    <text evidence="1">Belongs to the peptidase S8 family.</text>
</comment>
<feature type="region of interest" description="Disordered" evidence="5">
    <location>
        <begin position="861"/>
        <end position="888"/>
    </location>
</feature>
<dbReference type="GO" id="GO:0006508">
    <property type="term" value="P:proteolysis"/>
    <property type="evidence" value="ECO:0007669"/>
    <property type="project" value="UniProtKB-KW"/>
</dbReference>
<dbReference type="PROSITE" id="PS00136">
    <property type="entry name" value="SUBTILASE_ASP"/>
    <property type="match status" value="1"/>
</dbReference>
<dbReference type="InterPro" id="IPR050131">
    <property type="entry name" value="Peptidase_S8_subtilisin-like"/>
</dbReference>
<reference evidence="7" key="1">
    <citation type="submission" date="2015-10" db="EMBL/GenBank/DDBJ databases">
        <authorList>
            <person name="Gilbert D.G."/>
        </authorList>
    </citation>
    <scope>NUCLEOTIDE SEQUENCE</scope>
</reference>
<dbReference type="SUPFAM" id="SSF52743">
    <property type="entry name" value="Subtilisin-like"/>
    <property type="match status" value="1"/>
</dbReference>
<dbReference type="EMBL" id="CZQC01000065">
    <property type="protein sequence ID" value="CUS42372.1"/>
    <property type="molecule type" value="Genomic_DNA"/>
</dbReference>
<dbReference type="PANTHER" id="PTHR43806">
    <property type="entry name" value="PEPTIDASE S8"/>
    <property type="match status" value="1"/>
</dbReference>
<feature type="compositionally biased region" description="Polar residues" evidence="5">
    <location>
        <begin position="861"/>
        <end position="871"/>
    </location>
</feature>
<dbReference type="InterPro" id="IPR015500">
    <property type="entry name" value="Peptidase_S8_subtilisin-rel"/>
</dbReference>
<dbReference type="PROSITE" id="PS51892">
    <property type="entry name" value="SUBTILASE"/>
    <property type="match status" value="1"/>
</dbReference>
<evidence type="ECO:0000256" key="5">
    <source>
        <dbReference type="SAM" id="MobiDB-lite"/>
    </source>
</evidence>
<dbReference type="InterPro" id="IPR034176">
    <property type="entry name" value="Peptidases_S8_13"/>
</dbReference>
<dbReference type="SUPFAM" id="SSF117074">
    <property type="entry name" value="Hypothetical protein PA1324"/>
    <property type="match status" value="1"/>
</dbReference>
<dbReference type="InterPro" id="IPR023828">
    <property type="entry name" value="Peptidase_S8_Ser-AS"/>
</dbReference>
<dbReference type="InterPro" id="IPR017309">
    <property type="entry name" value="Pept_S8A_subtilisin_proteobac"/>
</dbReference>
<feature type="region of interest" description="Disordered" evidence="5">
    <location>
        <begin position="380"/>
        <end position="419"/>
    </location>
</feature>
<dbReference type="Gene3D" id="2.60.40.10">
    <property type="entry name" value="Immunoglobulins"/>
    <property type="match status" value="1"/>
</dbReference>
<dbReference type="InterPro" id="IPR023827">
    <property type="entry name" value="Peptidase_S8_Asp-AS"/>
</dbReference>
<dbReference type="PROSITE" id="PS00138">
    <property type="entry name" value="SUBTILASE_SER"/>
    <property type="match status" value="1"/>
</dbReference>
<dbReference type="InterPro" id="IPR000209">
    <property type="entry name" value="Peptidase_S8/S53_dom"/>
</dbReference>
<dbReference type="InterPro" id="IPR013783">
    <property type="entry name" value="Ig-like_fold"/>
</dbReference>
<dbReference type="PIRSF" id="PIRSF037893">
    <property type="entry name" value="Subtilisin_rel_Maqu_2796"/>
    <property type="match status" value="1"/>
</dbReference>
<sequence>MITPARITLSIALACALIGCKSGGGSSSDSGLSLSGQLSIPVNTVTDSDVNDSLATYASNNDPSTPQSIPNRVTVHGFASAVPTFAAASDSGDYERFNNDADEDDYFSVSLQAGQKITLQVVDYEGNNTGSAYSGDLDLYLFKPPLETSILSSLNESEFEEIIVPADGEYLVNVYAYSGISKYVLRIQPADTSITSASNSNGLTPFVLDQAIVQWKDNSSAANAKALSGIKASAETHSRALGTTRLNADHYSSEYPAKVKMARIQAAALTPLQAFNPELARARQTLIDIKRLNEREDVEFAEPNYIRHALRTPNDPLYRNQYHYNDINLPQAWDITTGSRAGGGNVIVAVLDTGVFLAHPDLSNQLVSGYDFISDKTNANDGNGIDSNPDDPGDSTQRGGSSWHGTHVSGTVAAETNNNTGGAGVSWSAKIMPVRVLGIQGGESSDIIQGIRYAAGLSNNSGTVPNQKADIINMSLGSYGASTAEQNAITAARNAGVIIVAAAGNDGSSELSYPASYNGVISVSAIGPDGNIAYYSNSGSKIDVAAPGGDLTADRNADGQSDGVLSTSVNDASGARVASYYLEQGTSMATPHVAGVLALMKAVNPNLTPVQVDNALAAGELTDQSGRNNEFGYGVINAYKAVVAAQNIGGTSSSTPVLESSPNSLSLGTDDSANFIVSNANQDSTDPMITSVTDDASWLTVSSSSVDANGLGSYSVTLDRTNLIDGIYDATITVTPDSGYPLSISVTMQVGEVVSGGGMTQQYILLLDADSENEDVVAETQSDSNGNYKFTDLKPGRYIINAGSDIDVDLLICQSGETCGAYPSLGAEQIIELTDTDRANVDFVISVIGGFNSNAASVQSRPITNNNAEESNGTEEDNSKQSVHSIAN</sequence>
<evidence type="ECO:0000259" key="6">
    <source>
        <dbReference type="Pfam" id="PF00082"/>
    </source>
</evidence>
<keyword evidence="4" id="KW-0720">Serine protease</keyword>
<organism evidence="7">
    <name type="scientific">hydrothermal vent metagenome</name>
    <dbReference type="NCBI Taxonomy" id="652676"/>
    <lineage>
        <taxon>unclassified sequences</taxon>
        <taxon>metagenomes</taxon>
        <taxon>ecological metagenomes</taxon>
    </lineage>
</organism>
<dbReference type="PROSITE" id="PS51257">
    <property type="entry name" value="PROKAR_LIPOPROTEIN"/>
    <property type="match status" value="1"/>
</dbReference>
<dbReference type="InterPro" id="IPR022398">
    <property type="entry name" value="Peptidase_S8_His-AS"/>
</dbReference>
<dbReference type="PROSITE" id="PS00137">
    <property type="entry name" value="SUBTILASE_HIS"/>
    <property type="match status" value="1"/>
</dbReference>
<feature type="domain" description="Peptidase S8/S53" evidence="6">
    <location>
        <begin position="343"/>
        <end position="634"/>
    </location>
</feature>
<dbReference type="PANTHER" id="PTHR43806:SF11">
    <property type="entry name" value="CEREVISIN-RELATED"/>
    <property type="match status" value="1"/>
</dbReference>
<evidence type="ECO:0000256" key="1">
    <source>
        <dbReference type="ARBA" id="ARBA00011073"/>
    </source>
</evidence>
<evidence type="ECO:0000256" key="4">
    <source>
        <dbReference type="ARBA" id="ARBA00022825"/>
    </source>
</evidence>
<dbReference type="InterPro" id="IPR036852">
    <property type="entry name" value="Peptidase_S8/S53_dom_sf"/>
</dbReference>
<dbReference type="PRINTS" id="PR00723">
    <property type="entry name" value="SUBTILISIN"/>
</dbReference>
<feature type="compositionally biased region" description="Polar residues" evidence="5">
    <location>
        <begin position="394"/>
        <end position="404"/>
    </location>
</feature>
<dbReference type="CDD" id="cd07496">
    <property type="entry name" value="Peptidases_S8_13"/>
    <property type="match status" value="1"/>
</dbReference>
<dbReference type="Gene3D" id="2.60.120.380">
    <property type="match status" value="1"/>
</dbReference>